<dbReference type="InterPro" id="IPR010287">
    <property type="entry name" value="DUF892_YciF-like"/>
</dbReference>
<keyword evidence="2" id="KW-1185">Reference proteome</keyword>
<dbReference type="PANTHER" id="PTHR30565:SF9">
    <property type="entry name" value="PROTEIN YCIF"/>
    <property type="match status" value="1"/>
</dbReference>
<sequence>MTEQLTTLEQLLDFKLGAALTMERDVLKLLGELEQAAQHRQVKELLTEHAGETRQQAGNVERCLEMLGQAGKDQPCPVSKAMAEEVRSVLGQADKGLADAVILAGALATEHHEVAVYETLVMMASVLGARQVVELLEENLGQEEAARDKVKKLALQLAESAAGEE</sequence>
<dbReference type="AlphaFoldDB" id="A0A7X6K6G1"/>
<reference evidence="1 2" key="1">
    <citation type="submission" date="2020-04" db="EMBL/GenBank/DDBJ databases">
        <title>Arthrobacter sp. nov.</title>
        <authorList>
            <person name="Liu S."/>
        </authorList>
    </citation>
    <scope>NUCLEOTIDE SEQUENCE [LARGE SCALE GENOMIC DNA]</scope>
    <source>
        <strain evidence="1 2">E918</strain>
    </source>
</reference>
<dbReference type="InterPro" id="IPR012347">
    <property type="entry name" value="Ferritin-like"/>
</dbReference>
<dbReference type="InterPro" id="IPR047114">
    <property type="entry name" value="YciF"/>
</dbReference>
<evidence type="ECO:0000313" key="1">
    <source>
        <dbReference type="EMBL" id="NKX55265.1"/>
    </source>
</evidence>
<proteinExistence type="predicted"/>
<name>A0A7X6K6G1_9MICC</name>
<dbReference type="PANTHER" id="PTHR30565">
    <property type="entry name" value="PROTEIN YCIF"/>
    <property type="match status" value="1"/>
</dbReference>
<organism evidence="1 2">
    <name type="scientific">Arthrobacter mobilis</name>
    <dbReference type="NCBI Taxonomy" id="2724944"/>
    <lineage>
        <taxon>Bacteria</taxon>
        <taxon>Bacillati</taxon>
        <taxon>Actinomycetota</taxon>
        <taxon>Actinomycetes</taxon>
        <taxon>Micrococcales</taxon>
        <taxon>Micrococcaceae</taxon>
        <taxon>Arthrobacter</taxon>
    </lineage>
</organism>
<gene>
    <name evidence="1" type="ORF">HGG74_12055</name>
</gene>
<accession>A0A7X6K6G1</accession>
<dbReference type="InterPro" id="IPR009078">
    <property type="entry name" value="Ferritin-like_SF"/>
</dbReference>
<dbReference type="RefSeq" id="WP_168486625.1">
    <property type="nucleotide sequence ID" value="NZ_JAAZSQ010000010.1"/>
</dbReference>
<dbReference type="EMBL" id="JAAZSQ010000010">
    <property type="protein sequence ID" value="NKX55265.1"/>
    <property type="molecule type" value="Genomic_DNA"/>
</dbReference>
<dbReference type="SUPFAM" id="SSF47240">
    <property type="entry name" value="Ferritin-like"/>
    <property type="match status" value="1"/>
</dbReference>
<comment type="caution">
    <text evidence="1">The sequence shown here is derived from an EMBL/GenBank/DDBJ whole genome shotgun (WGS) entry which is preliminary data.</text>
</comment>
<dbReference type="Proteomes" id="UP000544090">
    <property type="component" value="Unassembled WGS sequence"/>
</dbReference>
<dbReference type="Gene3D" id="1.20.1260.10">
    <property type="match status" value="1"/>
</dbReference>
<protein>
    <submittedName>
        <fullName evidence="1">DUF892 family protein</fullName>
    </submittedName>
</protein>
<dbReference type="Pfam" id="PF05974">
    <property type="entry name" value="DUF892"/>
    <property type="match status" value="1"/>
</dbReference>
<evidence type="ECO:0000313" key="2">
    <source>
        <dbReference type="Proteomes" id="UP000544090"/>
    </source>
</evidence>